<accession>A0A4Q1JWA8</accession>
<name>A0A4Q1JWA8_9GAMM</name>
<keyword evidence="15" id="KW-1185">Reference proteome</keyword>
<organism evidence="14 15">
    <name type="scientific">Pseudoxanthomonas composti</name>
    <dbReference type="NCBI Taxonomy" id="2137479"/>
    <lineage>
        <taxon>Bacteria</taxon>
        <taxon>Pseudomonadati</taxon>
        <taxon>Pseudomonadota</taxon>
        <taxon>Gammaproteobacteria</taxon>
        <taxon>Lysobacterales</taxon>
        <taxon>Lysobacteraceae</taxon>
        <taxon>Pseudoxanthomonas</taxon>
    </lineage>
</organism>
<keyword evidence="14" id="KW-0675">Receptor</keyword>
<dbReference type="InterPro" id="IPR036942">
    <property type="entry name" value="Beta-barrel_TonB_sf"/>
</dbReference>
<evidence type="ECO:0000256" key="8">
    <source>
        <dbReference type="PROSITE-ProRule" id="PRU01360"/>
    </source>
</evidence>
<sequence>MSGVIQSGSHKQTTRIRRRVLCEAIAVSMTLAAAITGTAQAQEATGPAAVDAPATLDNVIVTGTRRVGMQASDSPAPIQVVTPEALRESGAPDLMNQLATQVPSINASQQGTDMTSATLVANMRALSPNHTLVLVNGKRRHFTSNVAVLGTFAGAAPTDLSFIPTSAIASTEVLTDGAAALYGSDAIAGVINFITKKDANGGSLQAMAGGYDDGGGFTTNYQANFGFGGENSYFNLALERERRETISRPGTEYGAAACVADRLKDPAKGCPATNSGTTASGYPTSTGAANLARENEYNMIYNPWFPNNSHQGDSPAVQRDIGFISAGMFLDDVTELYATGSFGQKATQSWQSYRRPSQDGGYDANGDGDRTDPIGGVGPRSGRPLTEADINKYPLGFSPSIDSKEKDWELGVGITGELAGWTYDLSSNYGKNKMDIRNTHSMNFTLWNRYGFSPDNFYVGSFEASQWDTSLDVSRDFDWGLAAPVTLAAGIEYRKDTYAIFAGEEASYTGSGSAAFPGYNPLAAGDYSRNNKAAFVNLILNPTDNWIVDLAGRYERYSDFGSKAIGKLTTRYDFNDAVAVRGTFSTGFRAPTMGENYYTAIQVGPTAATATIAAANVGNGLSPETSQNISLGLVFKPLPNLTSTVDAYQIKIDDRIRMGSTLLYSTSQTINTVTGRNGGVPDPTLPDPADTNRDGVPDDTYNATLGAALVAGGFLGNPTDPTAPGGSFDQTARANIGLNYFTNALDTKTTGVDWVTNYTTEFDWGRIDWLLAANYNKTEVTRVGNATADLGGLPLLTDQDIVAIEKNSPRYRVNLGATFHFSDKVSLLLRENIYGPQYTLATTGTYAAYPQIMDTLDLVTINGVTYYKAEIGTLFTTNVELTYKPVKGLRVSVGADNLFGEYPDKTPAAILNFNEERYATTGARDYLLGSPIGFFGPRYYARVSYEW</sequence>
<dbReference type="PANTHER" id="PTHR47234">
    <property type="match status" value="1"/>
</dbReference>
<evidence type="ECO:0000256" key="5">
    <source>
        <dbReference type="ARBA" id="ARBA00023077"/>
    </source>
</evidence>
<evidence type="ECO:0000313" key="15">
    <source>
        <dbReference type="Proteomes" id="UP000289784"/>
    </source>
</evidence>
<feature type="domain" description="TonB-dependent receptor plug" evidence="13">
    <location>
        <begin position="72"/>
        <end position="190"/>
    </location>
</feature>
<dbReference type="SUPFAM" id="SSF56935">
    <property type="entry name" value="Porins"/>
    <property type="match status" value="1"/>
</dbReference>
<keyword evidence="5 9" id="KW-0798">TonB box</keyword>
<dbReference type="EMBL" id="SAWZ01000003">
    <property type="protein sequence ID" value="RXR06588.1"/>
    <property type="molecule type" value="Genomic_DNA"/>
</dbReference>
<evidence type="ECO:0000256" key="1">
    <source>
        <dbReference type="ARBA" id="ARBA00004571"/>
    </source>
</evidence>
<dbReference type="InterPro" id="IPR000531">
    <property type="entry name" value="Beta-barrel_TonB"/>
</dbReference>
<dbReference type="GO" id="GO:0009279">
    <property type="term" value="C:cell outer membrane"/>
    <property type="evidence" value="ECO:0007669"/>
    <property type="project" value="UniProtKB-SubCell"/>
</dbReference>
<dbReference type="RefSeq" id="WP_129470695.1">
    <property type="nucleotide sequence ID" value="NZ_SAWZ01000003.1"/>
</dbReference>
<evidence type="ECO:0000256" key="9">
    <source>
        <dbReference type="RuleBase" id="RU003357"/>
    </source>
</evidence>
<keyword evidence="2 8" id="KW-0813">Transport</keyword>
<keyword evidence="6 8" id="KW-0472">Membrane</keyword>
<keyword evidence="11" id="KW-0732">Signal</keyword>
<dbReference type="InterPro" id="IPR037066">
    <property type="entry name" value="Plug_dom_sf"/>
</dbReference>
<feature type="signal peptide" evidence="11">
    <location>
        <begin position="1"/>
        <end position="41"/>
    </location>
</feature>
<evidence type="ECO:0000256" key="6">
    <source>
        <dbReference type="ARBA" id="ARBA00023136"/>
    </source>
</evidence>
<dbReference type="InterPro" id="IPR012910">
    <property type="entry name" value="Plug_dom"/>
</dbReference>
<dbReference type="InterPro" id="IPR039426">
    <property type="entry name" value="TonB-dep_rcpt-like"/>
</dbReference>
<feature type="domain" description="TonB-dependent receptor-like beta-barrel" evidence="12">
    <location>
        <begin position="351"/>
        <end position="898"/>
    </location>
</feature>
<comment type="similarity">
    <text evidence="8 9">Belongs to the TonB-dependent receptor family.</text>
</comment>
<gene>
    <name evidence="14" type="ORF">EPA99_08095</name>
</gene>
<comment type="caution">
    <text evidence="14">The sequence shown here is derived from an EMBL/GenBank/DDBJ whole genome shotgun (WGS) entry which is preliminary data.</text>
</comment>
<keyword evidence="4 8" id="KW-0812">Transmembrane</keyword>
<evidence type="ECO:0000256" key="2">
    <source>
        <dbReference type="ARBA" id="ARBA00022448"/>
    </source>
</evidence>
<dbReference type="PANTHER" id="PTHR47234:SF3">
    <property type="entry name" value="SECRETIN_TONB SHORT N-TERMINAL DOMAIN-CONTAINING PROTEIN"/>
    <property type="match status" value="1"/>
</dbReference>
<dbReference type="Proteomes" id="UP000289784">
    <property type="component" value="Unassembled WGS sequence"/>
</dbReference>
<dbReference type="OrthoDB" id="9805434at2"/>
<dbReference type="Pfam" id="PF00593">
    <property type="entry name" value="TonB_dep_Rec_b-barrel"/>
    <property type="match status" value="1"/>
</dbReference>
<dbReference type="Pfam" id="PF07715">
    <property type="entry name" value="Plug"/>
    <property type="match status" value="1"/>
</dbReference>
<evidence type="ECO:0000259" key="12">
    <source>
        <dbReference type="Pfam" id="PF00593"/>
    </source>
</evidence>
<evidence type="ECO:0000256" key="7">
    <source>
        <dbReference type="ARBA" id="ARBA00023237"/>
    </source>
</evidence>
<protein>
    <submittedName>
        <fullName evidence="14">TonB-dependent receptor</fullName>
    </submittedName>
</protein>
<dbReference type="Gene3D" id="2.40.170.20">
    <property type="entry name" value="TonB-dependent receptor, beta-barrel domain"/>
    <property type="match status" value="1"/>
</dbReference>
<evidence type="ECO:0000256" key="10">
    <source>
        <dbReference type="SAM" id="MobiDB-lite"/>
    </source>
</evidence>
<keyword evidence="7 8" id="KW-0998">Cell outer membrane</keyword>
<feature type="region of interest" description="Disordered" evidence="10">
    <location>
        <begin position="673"/>
        <end position="695"/>
    </location>
</feature>
<evidence type="ECO:0000256" key="11">
    <source>
        <dbReference type="SAM" id="SignalP"/>
    </source>
</evidence>
<comment type="subcellular location">
    <subcellularLocation>
        <location evidence="1 8">Cell outer membrane</location>
        <topology evidence="1 8">Multi-pass membrane protein</topology>
    </subcellularLocation>
</comment>
<evidence type="ECO:0000256" key="4">
    <source>
        <dbReference type="ARBA" id="ARBA00022692"/>
    </source>
</evidence>
<keyword evidence="3 8" id="KW-1134">Transmembrane beta strand</keyword>
<dbReference type="PROSITE" id="PS52016">
    <property type="entry name" value="TONB_DEPENDENT_REC_3"/>
    <property type="match status" value="1"/>
</dbReference>
<feature type="region of interest" description="Disordered" evidence="10">
    <location>
        <begin position="347"/>
        <end position="390"/>
    </location>
</feature>
<evidence type="ECO:0000313" key="14">
    <source>
        <dbReference type="EMBL" id="RXR06588.1"/>
    </source>
</evidence>
<evidence type="ECO:0000256" key="3">
    <source>
        <dbReference type="ARBA" id="ARBA00022452"/>
    </source>
</evidence>
<dbReference type="Gene3D" id="2.170.130.10">
    <property type="entry name" value="TonB-dependent receptor, plug domain"/>
    <property type="match status" value="1"/>
</dbReference>
<dbReference type="AlphaFoldDB" id="A0A4Q1JWA8"/>
<proteinExistence type="inferred from homology"/>
<feature type="chain" id="PRO_5020192478" evidence="11">
    <location>
        <begin position="42"/>
        <end position="947"/>
    </location>
</feature>
<evidence type="ECO:0000259" key="13">
    <source>
        <dbReference type="Pfam" id="PF07715"/>
    </source>
</evidence>
<reference evidence="14 15" key="1">
    <citation type="submission" date="2019-01" db="EMBL/GenBank/DDBJ databases">
        <title>Pseudoxanthomonas composti sp. nov., isolated from compost.</title>
        <authorList>
            <person name="Yang G."/>
        </authorList>
    </citation>
    <scope>NUCLEOTIDE SEQUENCE [LARGE SCALE GENOMIC DNA]</scope>
    <source>
        <strain evidence="14 15">GSS15</strain>
    </source>
</reference>